<accession>A0AAV9BED5</accession>
<dbReference type="GO" id="GO:0016301">
    <property type="term" value="F:kinase activity"/>
    <property type="evidence" value="ECO:0007669"/>
    <property type="project" value="UniProtKB-KW"/>
</dbReference>
<dbReference type="PANTHER" id="PTHR48006">
    <property type="entry name" value="LEUCINE-RICH REPEAT-CONTAINING PROTEIN DDB_G0281931-RELATED"/>
    <property type="match status" value="1"/>
</dbReference>
<name>A0AAV9BED5_ACOGR</name>
<dbReference type="InterPro" id="IPR051824">
    <property type="entry name" value="LRR_Rcpt-Like_S/T_Kinase"/>
</dbReference>
<sequence>MELVTGKKPIEPEFGDNKDIAHWIRRQITSRESIMTILDPRIEEDQKEEAIKVLRIGVLCTERLPALRPSMRTVVQMLEEARPHRSIVIDVKDEEEGRGRPSKSMEKTLI</sequence>
<evidence type="ECO:0000256" key="1">
    <source>
        <dbReference type="SAM" id="MobiDB-lite"/>
    </source>
</evidence>
<dbReference type="PANTHER" id="PTHR48006:SF92">
    <property type="entry name" value="LRR RECEPTOR-LIKE SERINE_THREONINE-PROTEIN KINASE GSO1"/>
    <property type="match status" value="1"/>
</dbReference>
<keyword evidence="2" id="KW-0675">Receptor</keyword>
<reference evidence="2" key="1">
    <citation type="journal article" date="2023" name="Nat. Commun.">
        <title>Diploid and tetraploid genomes of Acorus and the evolution of monocots.</title>
        <authorList>
            <person name="Ma L."/>
            <person name="Liu K.W."/>
            <person name="Li Z."/>
            <person name="Hsiao Y.Y."/>
            <person name="Qi Y."/>
            <person name="Fu T."/>
            <person name="Tang G.D."/>
            <person name="Zhang D."/>
            <person name="Sun W.H."/>
            <person name="Liu D.K."/>
            <person name="Li Y."/>
            <person name="Chen G.Z."/>
            <person name="Liu X.D."/>
            <person name="Liao X.Y."/>
            <person name="Jiang Y.T."/>
            <person name="Yu X."/>
            <person name="Hao Y."/>
            <person name="Huang J."/>
            <person name="Zhao X.W."/>
            <person name="Ke S."/>
            <person name="Chen Y.Y."/>
            <person name="Wu W.L."/>
            <person name="Hsu J.L."/>
            <person name="Lin Y.F."/>
            <person name="Huang M.D."/>
            <person name="Li C.Y."/>
            <person name="Huang L."/>
            <person name="Wang Z.W."/>
            <person name="Zhao X."/>
            <person name="Zhong W.Y."/>
            <person name="Peng D.H."/>
            <person name="Ahmad S."/>
            <person name="Lan S."/>
            <person name="Zhang J.S."/>
            <person name="Tsai W.C."/>
            <person name="Van de Peer Y."/>
            <person name="Liu Z.J."/>
        </authorList>
    </citation>
    <scope>NUCLEOTIDE SEQUENCE</scope>
    <source>
        <strain evidence="2">SCP</strain>
    </source>
</reference>
<keyword evidence="2" id="KW-0808">Transferase</keyword>
<proteinExistence type="predicted"/>
<comment type="caution">
    <text evidence="2">The sequence shown here is derived from an EMBL/GenBank/DDBJ whole genome shotgun (WGS) entry which is preliminary data.</text>
</comment>
<gene>
    <name evidence="2" type="ORF">QJS04_geneDACA015936</name>
</gene>
<dbReference type="Gene3D" id="1.10.510.10">
    <property type="entry name" value="Transferase(Phosphotransferase) domain 1"/>
    <property type="match status" value="1"/>
</dbReference>
<dbReference type="EMBL" id="JAUJYN010000003">
    <property type="protein sequence ID" value="KAK1274701.1"/>
    <property type="molecule type" value="Genomic_DNA"/>
</dbReference>
<organism evidence="2 3">
    <name type="scientific">Acorus gramineus</name>
    <name type="common">Dwarf sweet flag</name>
    <dbReference type="NCBI Taxonomy" id="55184"/>
    <lineage>
        <taxon>Eukaryota</taxon>
        <taxon>Viridiplantae</taxon>
        <taxon>Streptophyta</taxon>
        <taxon>Embryophyta</taxon>
        <taxon>Tracheophyta</taxon>
        <taxon>Spermatophyta</taxon>
        <taxon>Magnoliopsida</taxon>
        <taxon>Liliopsida</taxon>
        <taxon>Acoraceae</taxon>
        <taxon>Acorus</taxon>
    </lineage>
</organism>
<evidence type="ECO:0000313" key="3">
    <source>
        <dbReference type="Proteomes" id="UP001179952"/>
    </source>
</evidence>
<keyword evidence="3" id="KW-1185">Reference proteome</keyword>
<keyword evidence="2" id="KW-0418">Kinase</keyword>
<evidence type="ECO:0000313" key="2">
    <source>
        <dbReference type="EMBL" id="KAK1274701.1"/>
    </source>
</evidence>
<dbReference type="AlphaFoldDB" id="A0AAV9BED5"/>
<protein>
    <submittedName>
        <fullName evidence="2">Receptor-like protein kinase HAIKU2</fullName>
    </submittedName>
</protein>
<feature type="region of interest" description="Disordered" evidence="1">
    <location>
        <begin position="90"/>
        <end position="110"/>
    </location>
</feature>
<reference evidence="2" key="2">
    <citation type="submission" date="2023-06" db="EMBL/GenBank/DDBJ databases">
        <authorList>
            <person name="Ma L."/>
            <person name="Liu K.-W."/>
            <person name="Li Z."/>
            <person name="Hsiao Y.-Y."/>
            <person name="Qi Y."/>
            <person name="Fu T."/>
            <person name="Tang G."/>
            <person name="Zhang D."/>
            <person name="Sun W.-H."/>
            <person name="Liu D.-K."/>
            <person name="Li Y."/>
            <person name="Chen G.-Z."/>
            <person name="Liu X.-D."/>
            <person name="Liao X.-Y."/>
            <person name="Jiang Y.-T."/>
            <person name="Yu X."/>
            <person name="Hao Y."/>
            <person name="Huang J."/>
            <person name="Zhao X.-W."/>
            <person name="Ke S."/>
            <person name="Chen Y.-Y."/>
            <person name="Wu W.-L."/>
            <person name="Hsu J.-L."/>
            <person name="Lin Y.-F."/>
            <person name="Huang M.-D."/>
            <person name="Li C.-Y."/>
            <person name="Huang L."/>
            <person name="Wang Z.-W."/>
            <person name="Zhao X."/>
            <person name="Zhong W.-Y."/>
            <person name="Peng D.-H."/>
            <person name="Ahmad S."/>
            <person name="Lan S."/>
            <person name="Zhang J.-S."/>
            <person name="Tsai W.-C."/>
            <person name="Van De Peer Y."/>
            <person name="Liu Z.-J."/>
        </authorList>
    </citation>
    <scope>NUCLEOTIDE SEQUENCE</scope>
    <source>
        <strain evidence="2">SCP</strain>
        <tissue evidence="2">Leaves</tissue>
    </source>
</reference>
<feature type="compositionally biased region" description="Basic and acidic residues" evidence="1">
    <location>
        <begin position="95"/>
        <end position="110"/>
    </location>
</feature>
<dbReference type="Proteomes" id="UP001179952">
    <property type="component" value="Unassembled WGS sequence"/>
</dbReference>